<evidence type="ECO:0000256" key="1">
    <source>
        <dbReference type="SAM" id="SignalP"/>
    </source>
</evidence>
<feature type="chain" id="PRO_5040479549" evidence="1">
    <location>
        <begin position="20"/>
        <end position="151"/>
    </location>
</feature>
<name>A0A9P4PW57_9PLEO</name>
<evidence type="ECO:0000313" key="2">
    <source>
        <dbReference type="EMBL" id="KAF2450348.1"/>
    </source>
</evidence>
<protein>
    <submittedName>
        <fullName evidence="2">Uncharacterized protein</fullName>
    </submittedName>
</protein>
<dbReference type="EMBL" id="MU001493">
    <property type="protein sequence ID" value="KAF2450348.1"/>
    <property type="molecule type" value="Genomic_DNA"/>
</dbReference>
<gene>
    <name evidence="2" type="ORF">P171DRAFT_468703</name>
</gene>
<reference evidence="2" key="1">
    <citation type="journal article" date="2020" name="Stud. Mycol.">
        <title>101 Dothideomycetes genomes: a test case for predicting lifestyles and emergence of pathogens.</title>
        <authorList>
            <person name="Haridas S."/>
            <person name="Albert R."/>
            <person name="Binder M."/>
            <person name="Bloem J."/>
            <person name="Labutti K."/>
            <person name="Salamov A."/>
            <person name="Andreopoulos B."/>
            <person name="Baker S."/>
            <person name="Barry K."/>
            <person name="Bills G."/>
            <person name="Bluhm B."/>
            <person name="Cannon C."/>
            <person name="Castanera R."/>
            <person name="Culley D."/>
            <person name="Daum C."/>
            <person name="Ezra D."/>
            <person name="Gonzalez J."/>
            <person name="Henrissat B."/>
            <person name="Kuo A."/>
            <person name="Liang C."/>
            <person name="Lipzen A."/>
            <person name="Lutzoni F."/>
            <person name="Magnuson J."/>
            <person name="Mondo S."/>
            <person name="Nolan M."/>
            <person name="Ohm R."/>
            <person name="Pangilinan J."/>
            <person name="Park H.-J."/>
            <person name="Ramirez L."/>
            <person name="Alfaro M."/>
            <person name="Sun H."/>
            <person name="Tritt A."/>
            <person name="Yoshinaga Y."/>
            <person name="Zwiers L.-H."/>
            <person name="Turgeon B."/>
            <person name="Goodwin S."/>
            <person name="Spatafora J."/>
            <person name="Crous P."/>
            <person name="Grigoriev I."/>
        </authorList>
    </citation>
    <scope>NUCLEOTIDE SEQUENCE</scope>
    <source>
        <strain evidence="2">CBS 690.94</strain>
    </source>
</reference>
<organism evidence="2 3">
    <name type="scientific">Karstenula rhodostoma CBS 690.94</name>
    <dbReference type="NCBI Taxonomy" id="1392251"/>
    <lineage>
        <taxon>Eukaryota</taxon>
        <taxon>Fungi</taxon>
        <taxon>Dikarya</taxon>
        <taxon>Ascomycota</taxon>
        <taxon>Pezizomycotina</taxon>
        <taxon>Dothideomycetes</taxon>
        <taxon>Pleosporomycetidae</taxon>
        <taxon>Pleosporales</taxon>
        <taxon>Massarineae</taxon>
        <taxon>Didymosphaeriaceae</taxon>
        <taxon>Karstenula</taxon>
    </lineage>
</organism>
<accession>A0A9P4PW57</accession>
<keyword evidence="3" id="KW-1185">Reference proteome</keyword>
<comment type="caution">
    <text evidence="2">The sequence shown here is derived from an EMBL/GenBank/DDBJ whole genome shotgun (WGS) entry which is preliminary data.</text>
</comment>
<proteinExistence type="predicted"/>
<evidence type="ECO:0000313" key="3">
    <source>
        <dbReference type="Proteomes" id="UP000799764"/>
    </source>
</evidence>
<dbReference type="Proteomes" id="UP000799764">
    <property type="component" value="Unassembled WGS sequence"/>
</dbReference>
<keyword evidence="1" id="KW-0732">Signal</keyword>
<sequence>MRVFTLLALVLSPLLFATASSVANEPVTSPTDTDANTAEINGGLYACEGYNFTGNCFWNPPERMRSCVLLLIGKPSNGFGYKPRSLGPDRGGHCDVFKGLICNEQTLVKRIDWPGVKNAAELSPASWDSIRCYATAARAPVHDEIAVKLVV</sequence>
<feature type="signal peptide" evidence="1">
    <location>
        <begin position="1"/>
        <end position="19"/>
    </location>
</feature>
<dbReference type="AlphaFoldDB" id="A0A9P4PW57"/>
<dbReference type="OrthoDB" id="2910287at2759"/>